<dbReference type="Proteomes" id="UP000324255">
    <property type="component" value="Unassembled WGS sequence"/>
</dbReference>
<dbReference type="RefSeq" id="WP_150037977.1">
    <property type="nucleotide sequence ID" value="NZ_VWVM01000013.1"/>
</dbReference>
<gene>
    <name evidence="1" type="ORF">F3I20_16190</name>
</gene>
<evidence type="ECO:0000313" key="2">
    <source>
        <dbReference type="Proteomes" id="UP000324255"/>
    </source>
</evidence>
<organism evidence="1 2">
    <name type="scientific">Candidatus Pantoea gossypiicola</name>
    <dbReference type="NCBI Taxonomy" id="2608008"/>
    <lineage>
        <taxon>Bacteria</taxon>
        <taxon>Pseudomonadati</taxon>
        <taxon>Pseudomonadota</taxon>
        <taxon>Gammaproteobacteria</taxon>
        <taxon>Enterobacterales</taxon>
        <taxon>Erwiniaceae</taxon>
        <taxon>Pantoea</taxon>
    </lineage>
</organism>
<evidence type="ECO:0000313" key="1">
    <source>
        <dbReference type="EMBL" id="KAA6122222.1"/>
    </source>
</evidence>
<dbReference type="EMBL" id="VWVM01000013">
    <property type="protein sequence ID" value="KAA6122222.1"/>
    <property type="molecule type" value="Genomic_DNA"/>
</dbReference>
<proteinExistence type="predicted"/>
<name>A0AB34CK79_9GAMM</name>
<reference evidence="1 2" key="1">
    <citation type="submission" date="2019-09" db="EMBL/GenBank/DDBJ databases">
        <title>Genomic diversity of phyloplane-associated Pantoea species in Pakistan cotton crop.</title>
        <authorList>
            <person name="Tufail M.R."/>
            <person name="Cook D.R."/>
        </authorList>
    </citation>
    <scope>NUCLEOTIDE SEQUENCE [LARGE SCALE GENOMIC DNA]</scope>
    <source>
        <strain evidence="1 2">B_8</strain>
    </source>
</reference>
<comment type="caution">
    <text evidence="1">The sequence shown here is derived from an EMBL/GenBank/DDBJ whole genome shotgun (WGS) entry which is preliminary data.</text>
</comment>
<sequence length="99" mass="11073">MTVQRFNTVAAAAMLPAAQGKYVLASDYDDVLQQNDRMREAIEFAIAPDLWMLICADEGAWRYKRGTPKYQDVLRRALESDIEATGLKGRSKSCSLTKA</sequence>
<accession>A0AB34CK79</accession>
<keyword evidence="2" id="KW-1185">Reference proteome</keyword>
<protein>
    <submittedName>
        <fullName evidence="1">Uncharacterized protein</fullName>
    </submittedName>
</protein>
<dbReference type="AlphaFoldDB" id="A0AB34CK79"/>